<dbReference type="OrthoDB" id="9774179at2"/>
<dbReference type="KEGG" id="bbev:BBEV_1317"/>
<dbReference type="PATRIC" id="fig|632773.3.peg.1392"/>
<dbReference type="RefSeq" id="WP_069364742.1">
    <property type="nucleotide sequence ID" value="NZ_CP012502.1"/>
</dbReference>
<gene>
    <name evidence="5" type="ORF">BBEV_1317</name>
</gene>
<keyword evidence="6" id="KW-1185">Reference proteome</keyword>
<dbReference type="Gene3D" id="3.40.718.10">
    <property type="entry name" value="Isopropylmalate Dehydrogenase"/>
    <property type="match status" value="1"/>
</dbReference>
<dbReference type="InterPro" id="IPR050500">
    <property type="entry name" value="Phos_Acetyltrans/Butyryltrans"/>
</dbReference>
<sequence length="306" mass="32707">MTIEELLDTFPVRKSTMEVAVAHAVDPGIFQMAEAALERGLCRFHFFGPEQEMKKAVKEGGFSWKDSDKVRFSDATDENDAAKKAVRQVAEAKAHVLMKGMVPTSVLLKAVLSKPEGLRTGRVLSHLAGFHIPNYHKMLFMTDAAMNIAPALDEKKQMIENSSAAMVKMGVKLPKVAVVAAVETVNLAMQATVDAAMLTQMNHRGQIKGCLVEGPLGFDNAIDQSAAVSKGISSPVGGDADLLVVPSIEVGNILYKSFTYFGGAVVGGMILGAKAPIVLTSRTDSIDSKLFSLAMALSSTDQPIIK</sequence>
<dbReference type="EC" id="2.3.1.19" evidence="5"/>
<organism evidence="5 6">
    <name type="scientific">Salisediminibacterium beveridgei</name>
    <dbReference type="NCBI Taxonomy" id="632773"/>
    <lineage>
        <taxon>Bacteria</taxon>
        <taxon>Bacillati</taxon>
        <taxon>Bacillota</taxon>
        <taxon>Bacilli</taxon>
        <taxon>Bacillales</taxon>
        <taxon>Bacillaceae</taxon>
        <taxon>Salisediminibacterium</taxon>
    </lineage>
</organism>
<dbReference type="Pfam" id="PF01515">
    <property type="entry name" value="PTA_PTB"/>
    <property type="match status" value="1"/>
</dbReference>
<dbReference type="PANTHER" id="PTHR43356:SF2">
    <property type="entry name" value="PHOSPHATE ACETYLTRANSFERASE"/>
    <property type="match status" value="1"/>
</dbReference>
<dbReference type="Proteomes" id="UP000094463">
    <property type="component" value="Chromosome"/>
</dbReference>
<protein>
    <submittedName>
        <fullName evidence="5">Phosphotransbutyrylase</fullName>
        <ecNumber evidence="5">2.3.1.19</ecNumber>
    </submittedName>
</protein>
<accession>A0A1D7QUI9</accession>
<evidence type="ECO:0000256" key="3">
    <source>
        <dbReference type="ARBA" id="ARBA00023315"/>
    </source>
</evidence>
<dbReference type="PIRSF" id="PIRSF000428">
    <property type="entry name" value="P_Ac_trans"/>
    <property type="match status" value="1"/>
</dbReference>
<dbReference type="NCBIfam" id="NF006045">
    <property type="entry name" value="PRK08190.1"/>
    <property type="match status" value="1"/>
</dbReference>
<evidence type="ECO:0000259" key="4">
    <source>
        <dbReference type="Pfam" id="PF01515"/>
    </source>
</evidence>
<evidence type="ECO:0000313" key="6">
    <source>
        <dbReference type="Proteomes" id="UP000094463"/>
    </source>
</evidence>
<name>A0A1D7QUI9_9BACI</name>
<evidence type="ECO:0000256" key="1">
    <source>
        <dbReference type="ARBA" id="ARBA00005656"/>
    </source>
</evidence>
<evidence type="ECO:0000256" key="2">
    <source>
        <dbReference type="ARBA" id="ARBA00022679"/>
    </source>
</evidence>
<dbReference type="STRING" id="632773.BBEV_1317"/>
<evidence type="ECO:0000313" key="5">
    <source>
        <dbReference type="EMBL" id="AOM82681.1"/>
    </source>
</evidence>
<dbReference type="GO" id="GO:0050182">
    <property type="term" value="F:phosphate butyryltransferase activity"/>
    <property type="evidence" value="ECO:0007669"/>
    <property type="project" value="UniProtKB-EC"/>
</dbReference>
<feature type="domain" description="Phosphate acetyl/butaryl transferase" evidence="4">
    <location>
        <begin position="79"/>
        <end position="296"/>
    </location>
</feature>
<dbReference type="InterPro" id="IPR002505">
    <property type="entry name" value="PTA_PTB"/>
</dbReference>
<reference evidence="5 6" key="1">
    <citation type="submission" date="2015-08" db="EMBL/GenBank/DDBJ databases">
        <title>The complete genome sequence of Bacillus beveridgei MLTeJB.</title>
        <authorList>
            <person name="Hanson T.E."/>
            <person name="Mesa C."/>
            <person name="Basesman S.M."/>
            <person name="Oremland R.S."/>
        </authorList>
    </citation>
    <scope>NUCLEOTIDE SEQUENCE [LARGE SCALE GENOMIC DNA]</scope>
    <source>
        <strain evidence="5 6">MLTeJB</strain>
    </source>
</reference>
<dbReference type="InterPro" id="IPR012147">
    <property type="entry name" value="P_Ac_Bu_trans"/>
</dbReference>
<keyword evidence="2 5" id="KW-0808">Transferase</keyword>
<comment type="similarity">
    <text evidence="1">Belongs to the phosphate acetyltransferase and butyryltransferase family.</text>
</comment>
<dbReference type="AlphaFoldDB" id="A0A1D7QUI9"/>
<keyword evidence="3 5" id="KW-0012">Acyltransferase</keyword>
<dbReference type="PANTHER" id="PTHR43356">
    <property type="entry name" value="PHOSPHATE ACETYLTRANSFERASE"/>
    <property type="match status" value="1"/>
</dbReference>
<proteinExistence type="inferred from homology"/>
<dbReference type="SUPFAM" id="SSF53659">
    <property type="entry name" value="Isocitrate/Isopropylmalate dehydrogenase-like"/>
    <property type="match status" value="1"/>
</dbReference>
<dbReference type="EMBL" id="CP012502">
    <property type="protein sequence ID" value="AOM82681.1"/>
    <property type="molecule type" value="Genomic_DNA"/>
</dbReference>